<evidence type="ECO:0000256" key="3">
    <source>
        <dbReference type="ARBA" id="ARBA00022630"/>
    </source>
</evidence>
<gene>
    <name evidence="8" type="ORF">ACFOHH_11805</name>
</gene>
<dbReference type="SUPFAM" id="SSF51905">
    <property type="entry name" value="FAD/NAD(P)-binding domain"/>
    <property type="match status" value="1"/>
</dbReference>
<dbReference type="EMBL" id="JBHRSP010000017">
    <property type="protein sequence ID" value="MFC3073788.1"/>
    <property type="molecule type" value="Genomic_DNA"/>
</dbReference>
<dbReference type="Pfam" id="PF16901">
    <property type="entry name" value="DAO_C"/>
    <property type="match status" value="1"/>
</dbReference>
<evidence type="ECO:0000259" key="7">
    <source>
        <dbReference type="Pfam" id="PF16901"/>
    </source>
</evidence>
<keyword evidence="5 8" id="KW-0560">Oxidoreductase</keyword>
<dbReference type="Gene3D" id="3.50.50.60">
    <property type="entry name" value="FAD/NAD(P)-binding domain"/>
    <property type="match status" value="1"/>
</dbReference>
<dbReference type="GO" id="GO:0016491">
    <property type="term" value="F:oxidoreductase activity"/>
    <property type="evidence" value="ECO:0007669"/>
    <property type="project" value="UniProtKB-KW"/>
</dbReference>
<dbReference type="Gene3D" id="3.30.9.10">
    <property type="entry name" value="D-Amino Acid Oxidase, subunit A, domain 2"/>
    <property type="match status" value="1"/>
</dbReference>
<evidence type="ECO:0000256" key="5">
    <source>
        <dbReference type="ARBA" id="ARBA00023002"/>
    </source>
</evidence>
<dbReference type="InterPro" id="IPR000447">
    <property type="entry name" value="G3P_DH_FAD-dep"/>
</dbReference>
<reference evidence="9" key="1">
    <citation type="journal article" date="2019" name="Int. J. Syst. Evol. Microbiol.">
        <title>The Global Catalogue of Microorganisms (GCM) 10K type strain sequencing project: providing services to taxonomists for standard genome sequencing and annotation.</title>
        <authorList>
            <consortium name="The Broad Institute Genomics Platform"/>
            <consortium name="The Broad Institute Genome Sequencing Center for Infectious Disease"/>
            <person name="Wu L."/>
            <person name="Ma J."/>
        </authorList>
    </citation>
    <scope>NUCLEOTIDE SEQUENCE [LARGE SCALE GENOMIC DNA]</scope>
    <source>
        <strain evidence="9">KCTC 52677</strain>
    </source>
</reference>
<protein>
    <submittedName>
        <fullName evidence="8">Glycerol-3-phosphate dehydrogenase/oxidase</fullName>
        <ecNumber evidence="8">1.-.-.-</ecNumber>
    </submittedName>
</protein>
<evidence type="ECO:0000313" key="8">
    <source>
        <dbReference type="EMBL" id="MFC3073788.1"/>
    </source>
</evidence>
<proteinExistence type="inferred from homology"/>
<evidence type="ECO:0000259" key="6">
    <source>
        <dbReference type="Pfam" id="PF01266"/>
    </source>
</evidence>
<evidence type="ECO:0000256" key="1">
    <source>
        <dbReference type="ARBA" id="ARBA00001974"/>
    </source>
</evidence>
<keyword evidence="4" id="KW-0274">FAD</keyword>
<evidence type="ECO:0000256" key="2">
    <source>
        <dbReference type="ARBA" id="ARBA00007330"/>
    </source>
</evidence>
<keyword evidence="9" id="KW-1185">Reference proteome</keyword>
<dbReference type="InterPro" id="IPR031656">
    <property type="entry name" value="DAO_C"/>
</dbReference>
<feature type="domain" description="FAD dependent oxidoreductase" evidence="6">
    <location>
        <begin position="20"/>
        <end position="362"/>
    </location>
</feature>
<comment type="caution">
    <text evidence="8">The sequence shown here is derived from an EMBL/GenBank/DDBJ whole genome shotgun (WGS) entry which is preliminary data.</text>
</comment>
<name>A0ABV7DH44_9HYPH</name>
<evidence type="ECO:0000256" key="4">
    <source>
        <dbReference type="ARBA" id="ARBA00022827"/>
    </source>
</evidence>
<evidence type="ECO:0000313" key="9">
    <source>
        <dbReference type="Proteomes" id="UP001595377"/>
    </source>
</evidence>
<sequence length="567" mass="60949">MTEAATPAGRLGALKAHYPVVIVGGGINGCGLFRDLAAQGVDCLLVDKGDFCSGASAAPSRLIHGGIKYLETGEFRLVRQSAMERNLLLKNAPHYVKPLETVLPVHSWFGGIVPSVMRFLGFKAKLNDRGAVITEIGLLLYDLFGRHFRTMPNHRMRLKRAMRAAMPELTPDIVAAGIYYEGRITHAERLGLELLLDGMADNPQAVALNHVAASGDGQGGIVLADALTGARATMTADVVVNAGGAWIDAVNRALGITTRHMGGNKGSHLIVRNERLHRALGGRMVYFGSADGRVNLLYPFMGNVLVGSTDIPVDDPDRAACDAGERQYLSTVTREVFPDIEIRPEEIVMAYCGVRPLPRSDGLDPGAVSRDHSIARDTMPDGRIPVYSLIGGKWTTYRGFSEEAADLVLDRLGRSRRCSTRDLPIGGGRGYPADAGAFVDALADGLRSREAAADLFARYGSRARLAAEAARAEGDRPLRSLPAYGRAELAWICRNERVGRLADLLFRRTDIALSGRLSLAVIAEAADIAAESLGWDAARRQNEIDATLQTCHAHGMAMAQGHSGRSA</sequence>
<comment type="similarity">
    <text evidence="2">Belongs to the FAD-dependent glycerol-3-phosphate dehydrogenase family.</text>
</comment>
<dbReference type="PANTHER" id="PTHR11985">
    <property type="entry name" value="GLYCEROL-3-PHOSPHATE DEHYDROGENASE"/>
    <property type="match status" value="1"/>
</dbReference>
<dbReference type="InterPro" id="IPR006076">
    <property type="entry name" value="FAD-dep_OxRdtase"/>
</dbReference>
<dbReference type="Gene3D" id="1.10.8.870">
    <property type="entry name" value="Alpha-glycerophosphate oxidase, cap domain"/>
    <property type="match status" value="1"/>
</dbReference>
<comment type="cofactor">
    <cofactor evidence="1">
        <name>FAD</name>
        <dbReference type="ChEBI" id="CHEBI:57692"/>
    </cofactor>
</comment>
<dbReference type="InterPro" id="IPR038299">
    <property type="entry name" value="DAO_C_sf"/>
</dbReference>
<accession>A0ABV7DH44</accession>
<keyword evidence="3" id="KW-0285">Flavoprotein</keyword>
<dbReference type="SUPFAM" id="SSF54373">
    <property type="entry name" value="FAD-linked reductases, C-terminal domain"/>
    <property type="match status" value="1"/>
</dbReference>
<dbReference type="Proteomes" id="UP001595377">
    <property type="component" value="Unassembled WGS sequence"/>
</dbReference>
<dbReference type="RefSeq" id="WP_257313273.1">
    <property type="nucleotide sequence ID" value="NZ_JANFDG010000004.1"/>
</dbReference>
<dbReference type="EC" id="1.-.-.-" evidence="8"/>
<dbReference type="PRINTS" id="PR01001">
    <property type="entry name" value="FADG3PDH"/>
</dbReference>
<dbReference type="Pfam" id="PF01266">
    <property type="entry name" value="DAO"/>
    <property type="match status" value="1"/>
</dbReference>
<dbReference type="InterPro" id="IPR036188">
    <property type="entry name" value="FAD/NAD-bd_sf"/>
</dbReference>
<organism evidence="8 9">
    <name type="scientific">Shinella pollutisoli</name>
    <dbReference type="NCBI Taxonomy" id="2250594"/>
    <lineage>
        <taxon>Bacteria</taxon>
        <taxon>Pseudomonadati</taxon>
        <taxon>Pseudomonadota</taxon>
        <taxon>Alphaproteobacteria</taxon>
        <taxon>Hyphomicrobiales</taxon>
        <taxon>Rhizobiaceae</taxon>
        <taxon>Shinella</taxon>
    </lineage>
</organism>
<feature type="domain" description="Alpha-glycerophosphate oxidase C-terminal" evidence="7">
    <location>
        <begin position="418"/>
        <end position="540"/>
    </location>
</feature>
<dbReference type="PANTHER" id="PTHR11985:SF15">
    <property type="entry name" value="GLYCEROL-3-PHOSPHATE DEHYDROGENASE, MITOCHONDRIAL"/>
    <property type="match status" value="1"/>
</dbReference>